<dbReference type="Pfam" id="PF04247">
    <property type="entry name" value="SirB"/>
    <property type="match status" value="1"/>
</dbReference>
<reference evidence="3" key="1">
    <citation type="journal article" date="2019" name="Int. J. Syst. Evol. Microbiol.">
        <title>The Global Catalogue of Microorganisms (GCM) 10K type strain sequencing project: providing services to taxonomists for standard genome sequencing and annotation.</title>
        <authorList>
            <consortium name="The Broad Institute Genomics Platform"/>
            <consortium name="The Broad Institute Genome Sequencing Center for Infectious Disease"/>
            <person name="Wu L."/>
            <person name="Ma J."/>
        </authorList>
    </citation>
    <scope>NUCLEOTIDE SEQUENCE [LARGE SCALE GENOMIC DNA]</scope>
    <source>
        <strain evidence="3">CGMCC 1.16033</strain>
    </source>
</reference>
<evidence type="ECO:0000313" key="3">
    <source>
        <dbReference type="Proteomes" id="UP000606498"/>
    </source>
</evidence>
<accession>A0ABQ1SZV0</accession>
<organism evidence="2 3">
    <name type="scientific">Shewanella carassii</name>
    <dbReference type="NCBI Taxonomy" id="1987584"/>
    <lineage>
        <taxon>Bacteria</taxon>
        <taxon>Pseudomonadati</taxon>
        <taxon>Pseudomonadota</taxon>
        <taxon>Gammaproteobacteria</taxon>
        <taxon>Alteromonadales</taxon>
        <taxon>Shewanellaceae</taxon>
        <taxon>Shewanella</taxon>
    </lineage>
</organism>
<name>A0ABQ1SZV0_9GAMM</name>
<comment type="caution">
    <text evidence="2">The sequence shown here is derived from an EMBL/GenBank/DDBJ whole genome shotgun (WGS) entry which is preliminary data.</text>
</comment>
<dbReference type="RefSeq" id="WP_039034285.1">
    <property type="nucleotide sequence ID" value="NZ_AP024618.1"/>
</dbReference>
<proteinExistence type="predicted"/>
<keyword evidence="3" id="KW-1185">Reference proteome</keyword>
<evidence type="ECO:0000256" key="1">
    <source>
        <dbReference type="SAM" id="Phobius"/>
    </source>
</evidence>
<keyword evidence="1" id="KW-1133">Transmembrane helix</keyword>
<dbReference type="PANTHER" id="PTHR39594">
    <property type="entry name" value="PROTEIN YCHQ"/>
    <property type="match status" value="1"/>
</dbReference>
<keyword evidence="1" id="KW-0812">Transmembrane</keyword>
<gene>
    <name evidence="2" type="ORF">GCM10011520_13350</name>
</gene>
<sequence>METFYSLYPAVKHLHMTLIAVSVLLFIVRFVLKLRQSAIMDKKLLKVGPHVIDTFLLLSGLILCFMIKQYPFVDPWMTEKIGAVVAYILLGVMALKSNRNLIFRIFAFLGALGWVVYAAKLAHFKQAVILG</sequence>
<feature type="transmembrane region" description="Helical" evidence="1">
    <location>
        <begin position="14"/>
        <end position="32"/>
    </location>
</feature>
<keyword evidence="1" id="KW-0472">Membrane</keyword>
<feature type="transmembrane region" description="Helical" evidence="1">
    <location>
        <begin position="101"/>
        <end position="119"/>
    </location>
</feature>
<dbReference type="InterPro" id="IPR007360">
    <property type="entry name" value="SirB"/>
</dbReference>
<protein>
    <submittedName>
        <fullName evidence="2">SirB family protein</fullName>
    </submittedName>
</protein>
<feature type="transmembrane region" description="Helical" evidence="1">
    <location>
        <begin position="76"/>
        <end position="94"/>
    </location>
</feature>
<dbReference type="EMBL" id="BMKO01000003">
    <property type="protein sequence ID" value="GGE74135.1"/>
    <property type="molecule type" value="Genomic_DNA"/>
</dbReference>
<feature type="transmembrane region" description="Helical" evidence="1">
    <location>
        <begin position="52"/>
        <end position="70"/>
    </location>
</feature>
<dbReference type="PANTHER" id="PTHR39594:SF1">
    <property type="entry name" value="PROTEIN YCHQ"/>
    <property type="match status" value="1"/>
</dbReference>
<dbReference type="PIRSF" id="PIRSF005610">
    <property type="entry name" value="SirB"/>
    <property type="match status" value="1"/>
</dbReference>
<dbReference type="GeneID" id="88622094"/>
<evidence type="ECO:0000313" key="2">
    <source>
        <dbReference type="EMBL" id="GGE74135.1"/>
    </source>
</evidence>
<dbReference type="Proteomes" id="UP000606498">
    <property type="component" value="Unassembled WGS sequence"/>
</dbReference>